<feature type="compositionally biased region" description="Low complexity" evidence="1">
    <location>
        <begin position="94"/>
        <end position="105"/>
    </location>
</feature>
<comment type="caution">
    <text evidence="2">The sequence shown here is derived from an EMBL/GenBank/DDBJ whole genome shotgun (WGS) entry which is preliminary data.</text>
</comment>
<feature type="non-terminal residue" evidence="2">
    <location>
        <position position="119"/>
    </location>
</feature>
<dbReference type="Proteomes" id="UP000663823">
    <property type="component" value="Unassembled WGS sequence"/>
</dbReference>
<dbReference type="EMBL" id="CAJOAX010038782">
    <property type="protein sequence ID" value="CAF4273869.1"/>
    <property type="molecule type" value="Genomic_DNA"/>
</dbReference>
<proteinExistence type="predicted"/>
<gene>
    <name evidence="2" type="ORF">OTI717_LOCUS41197</name>
</gene>
<feature type="compositionally biased region" description="Polar residues" evidence="1">
    <location>
        <begin position="107"/>
        <end position="119"/>
    </location>
</feature>
<dbReference type="AlphaFoldDB" id="A0A820GAU3"/>
<feature type="non-terminal residue" evidence="2">
    <location>
        <position position="1"/>
    </location>
</feature>
<accession>A0A820GAU3</accession>
<evidence type="ECO:0000313" key="2">
    <source>
        <dbReference type="EMBL" id="CAF4273869.1"/>
    </source>
</evidence>
<reference evidence="2" key="1">
    <citation type="submission" date="2021-02" db="EMBL/GenBank/DDBJ databases">
        <authorList>
            <person name="Nowell W R."/>
        </authorList>
    </citation>
    <scope>NUCLEOTIDE SEQUENCE</scope>
</reference>
<organism evidence="2 3">
    <name type="scientific">Rotaria sordida</name>
    <dbReference type="NCBI Taxonomy" id="392033"/>
    <lineage>
        <taxon>Eukaryota</taxon>
        <taxon>Metazoa</taxon>
        <taxon>Spiralia</taxon>
        <taxon>Gnathifera</taxon>
        <taxon>Rotifera</taxon>
        <taxon>Eurotatoria</taxon>
        <taxon>Bdelloidea</taxon>
        <taxon>Philodinida</taxon>
        <taxon>Philodinidae</taxon>
        <taxon>Rotaria</taxon>
    </lineage>
</organism>
<feature type="region of interest" description="Disordered" evidence="1">
    <location>
        <begin position="27"/>
        <end position="119"/>
    </location>
</feature>
<protein>
    <submittedName>
        <fullName evidence="2">Uncharacterized protein</fullName>
    </submittedName>
</protein>
<evidence type="ECO:0000313" key="3">
    <source>
        <dbReference type="Proteomes" id="UP000663823"/>
    </source>
</evidence>
<name>A0A820GAU3_9BILA</name>
<feature type="compositionally biased region" description="Acidic residues" evidence="1">
    <location>
        <begin position="49"/>
        <end position="83"/>
    </location>
</feature>
<sequence length="119" mass="13484">LYTNTNDNIIIPIVQNDVNIPFINNNENDVPQTVVDDPTYNINPLDPVESQDDIECNDNNDEGDENASLEDSFDGNDEDDLADDREQRGQVLPNNENFNNHVENNNRLDQTNNANEQPV</sequence>
<evidence type="ECO:0000256" key="1">
    <source>
        <dbReference type="SAM" id="MobiDB-lite"/>
    </source>
</evidence>